<organism evidence="2 3">
    <name type="scientific">Stenotrophomonas mori</name>
    <dbReference type="NCBI Taxonomy" id="2871096"/>
    <lineage>
        <taxon>Bacteria</taxon>
        <taxon>Pseudomonadati</taxon>
        <taxon>Pseudomonadota</taxon>
        <taxon>Gammaproteobacteria</taxon>
        <taxon>Lysobacterales</taxon>
        <taxon>Lysobacteraceae</taxon>
        <taxon>Stenotrophomonas</taxon>
    </lineage>
</organism>
<feature type="transmembrane region" description="Helical" evidence="1">
    <location>
        <begin position="43"/>
        <end position="61"/>
    </location>
</feature>
<dbReference type="RefSeq" id="WP_250062581.1">
    <property type="nucleotide sequence ID" value="NZ_JAIKTS010000001.1"/>
</dbReference>
<proteinExistence type="predicted"/>
<comment type="caution">
    <text evidence="2">The sequence shown here is derived from an EMBL/GenBank/DDBJ whole genome shotgun (WGS) entry which is preliminary data.</text>
</comment>
<keyword evidence="1" id="KW-0812">Transmembrane</keyword>
<feature type="transmembrane region" description="Helical" evidence="1">
    <location>
        <begin position="6"/>
        <end position="23"/>
    </location>
</feature>
<dbReference type="EMBL" id="JAIKTS010000001">
    <property type="protein sequence ID" value="MCL7714073.1"/>
    <property type="molecule type" value="Genomic_DNA"/>
</dbReference>
<name>A0ABT0SG73_9GAMM</name>
<gene>
    <name evidence="2" type="ORF">K5L01_05295</name>
</gene>
<keyword evidence="3" id="KW-1185">Reference proteome</keyword>
<protein>
    <submittedName>
        <fullName evidence="2">Uncharacterized protein</fullName>
    </submittedName>
</protein>
<feature type="transmembrane region" description="Helical" evidence="1">
    <location>
        <begin position="81"/>
        <end position="99"/>
    </location>
</feature>
<evidence type="ECO:0000313" key="3">
    <source>
        <dbReference type="Proteomes" id="UP001431235"/>
    </source>
</evidence>
<keyword evidence="1" id="KW-1133">Transmembrane helix</keyword>
<accession>A0ABT0SG73</accession>
<evidence type="ECO:0000313" key="2">
    <source>
        <dbReference type="EMBL" id="MCL7714073.1"/>
    </source>
</evidence>
<keyword evidence="1" id="KW-0472">Membrane</keyword>
<sequence length="143" mass="15718">MNMIYGIILVPSALSIYVVAMYWRSLLRIGFVGEVVGRAPNMLILDLMAVYAALMVGYWGIHAWTGHALTVFPSAPQTDAGTLLAALACFFVLVLILQFNASDRFTVPTVAGIREAAIRSLLTLRIIDRAEDVFRSGTTRRNV</sequence>
<reference evidence="2 3" key="1">
    <citation type="submission" date="2021-08" db="EMBL/GenBank/DDBJ databases">
        <title>Novel members of of the genus Stenotrophomonas from differernt environment.</title>
        <authorList>
            <person name="Deng Y."/>
        </authorList>
    </citation>
    <scope>NUCLEOTIDE SEQUENCE [LARGE SCALE GENOMIC DNA]</scope>
    <source>
        <strain evidence="2 3">CPCC 101365</strain>
    </source>
</reference>
<dbReference type="Proteomes" id="UP001431235">
    <property type="component" value="Unassembled WGS sequence"/>
</dbReference>
<evidence type="ECO:0000256" key="1">
    <source>
        <dbReference type="SAM" id="Phobius"/>
    </source>
</evidence>